<gene>
    <name evidence="1" type="ORF">GRH90_22385</name>
</gene>
<reference evidence="1 2" key="1">
    <citation type="submission" date="2019-12" db="EMBL/GenBank/DDBJ databases">
        <authorList>
            <person name="Lee S.D."/>
        </authorList>
    </citation>
    <scope>NUCLEOTIDE SEQUENCE [LARGE SCALE GENOMIC DNA]</scope>
    <source>
        <strain evidence="1 2">SAP-6</strain>
    </source>
</reference>
<organism evidence="1 2">
    <name type="scientific">Acerihabitans arboris</name>
    <dbReference type="NCBI Taxonomy" id="2691583"/>
    <lineage>
        <taxon>Bacteria</taxon>
        <taxon>Pseudomonadati</taxon>
        <taxon>Pseudomonadota</taxon>
        <taxon>Gammaproteobacteria</taxon>
        <taxon>Enterobacterales</taxon>
        <taxon>Pectobacteriaceae</taxon>
        <taxon>Acerihabitans</taxon>
    </lineage>
</organism>
<comment type="caution">
    <text evidence="1">The sequence shown here is derived from an EMBL/GenBank/DDBJ whole genome shotgun (WGS) entry which is preliminary data.</text>
</comment>
<accession>A0A845SRI7</accession>
<reference evidence="1 2" key="2">
    <citation type="submission" date="2020-02" db="EMBL/GenBank/DDBJ databases">
        <title>The new genus of Enterobacteriales.</title>
        <authorList>
            <person name="Kim I.S."/>
        </authorList>
    </citation>
    <scope>NUCLEOTIDE SEQUENCE [LARGE SCALE GENOMIC DNA]</scope>
    <source>
        <strain evidence="1 2">SAP-6</strain>
    </source>
</reference>
<dbReference type="Proteomes" id="UP000461443">
    <property type="component" value="Unassembled WGS sequence"/>
</dbReference>
<name>A0A845SRI7_9GAMM</name>
<dbReference type="EMBL" id="WUBS01000019">
    <property type="protein sequence ID" value="NDL65486.1"/>
    <property type="molecule type" value="Genomic_DNA"/>
</dbReference>
<dbReference type="RefSeq" id="WP_162368198.1">
    <property type="nucleotide sequence ID" value="NZ_WUBS01000019.1"/>
</dbReference>
<keyword evidence="2" id="KW-1185">Reference proteome</keyword>
<evidence type="ECO:0000313" key="2">
    <source>
        <dbReference type="Proteomes" id="UP000461443"/>
    </source>
</evidence>
<protein>
    <submittedName>
        <fullName evidence="1">Uncharacterized protein</fullName>
    </submittedName>
</protein>
<evidence type="ECO:0000313" key="1">
    <source>
        <dbReference type="EMBL" id="NDL65486.1"/>
    </source>
</evidence>
<sequence length="350" mass="39345">MPLNITRYPAPQNTPIIIAGHATAHEKNLAGDLLMALFKKVGYNETPLPEGIGNVSLDINNIDLFNEIFVKLYAATRDKQSVQEIIFDHQFPLSLIDCDGGLIIDYGERHFELANITIELLTNFIISDYHDHPVAYNNTLLEDFISMQVTMGGNNSDEIYTHKKIDILYKIHRDIPQPCFIAAAYMMVHENVSPFDFPLPETILKPLKEGEQFDIGLCMCAGNDDKNECQEVEFIIKRHDNGKTSLQVATSPRDLFNHADKIHDFLAGRFGEKCILLTSSGNVGHFVFYDIKHKKIYSGGTKALDEQSSGIELVHYLGKKYARNNEKQQVTLFCSNNSADEVADIIASFG</sequence>
<dbReference type="AlphaFoldDB" id="A0A845SRI7"/>
<proteinExistence type="predicted"/>